<reference evidence="1" key="1">
    <citation type="journal article" date="2014" name="Int. J. Syst. Evol. Microbiol.">
        <title>Complete genome sequence of Corynebacterium casei LMG S-19264T (=DSM 44701T), isolated from a smear-ripened cheese.</title>
        <authorList>
            <consortium name="US DOE Joint Genome Institute (JGI-PGF)"/>
            <person name="Walter F."/>
            <person name="Albersmeier A."/>
            <person name="Kalinowski J."/>
            <person name="Ruckert C."/>
        </authorList>
    </citation>
    <scope>NUCLEOTIDE SEQUENCE</scope>
    <source>
        <strain evidence="1">JCM 4059</strain>
    </source>
</reference>
<organism evidence="1 2">
    <name type="scientific">Streptomyces mashuensis</name>
    <dbReference type="NCBI Taxonomy" id="33904"/>
    <lineage>
        <taxon>Bacteria</taxon>
        <taxon>Bacillati</taxon>
        <taxon>Actinomycetota</taxon>
        <taxon>Actinomycetes</taxon>
        <taxon>Kitasatosporales</taxon>
        <taxon>Streptomycetaceae</taxon>
        <taxon>Streptomyces</taxon>
    </lineage>
</organism>
<accession>A0A919ED74</accession>
<comment type="caution">
    <text evidence="1">The sequence shown here is derived from an EMBL/GenBank/DDBJ whole genome shotgun (WGS) entry which is preliminary data.</text>
</comment>
<dbReference type="AlphaFoldDB" id="A0A919ED74"/>
<sequence length="143" mass="14911">MISCVGGADVHFSPGLTLHTQHSRITGTATYTCTGIDPRSHPTSARSIIKGAGETSCLGIASTAVEEITWNTGEHSKVLYERHNLVQPVSGETVAAVDGRVVEGKYKGRTVASPGAQLTLRPLDCASPQGVDTINGPTTLVIT</sequence>
<protein>
    <submittedName>
        <fullName evidence="1">Uncharacterized protein</fullName>
    </submittedName>
</protein>
<evidence type="ECO:0000313" key="1">
    <source>
        <dbReference type="EMBL" id="GHF46883.1"/>
    </source>
</evidence>
<reference evidence="1" key="2">
    <citation type="submission" date="2020-09" db="EMBL/GenBank/DDBJ databases">
        <authorList>
            <person name="Sun Q."/>
            <person name="Ohkuma M."/>
        </authorList>
    </citation>
    <scope>NUCLEOTIDE SEQUENCE</scope>
    <source>
        <strain evidence="1">JCM 4059</strain>
    </source>
</reference>
<keyword evidence="2" id="KW-1185">Reference proteome</keyword>
<dbReference type="EMBL" id="BNBD01000005">
    <property type="protein sequence ID" value="GHF46883.1"/>
    <property type="molecule type" value="Genomic_DNA"/>
</dbReference>
<evidence type="ECO:0000313" key="2">
    <source>
        <dbReference type="Proteomes" id="UP000638313"/>
    </source>
</evidence>
<dbReference type="Proteomes" id="UP000638313">
    <property type="component" value="Unassembled WGS sequence"/>
</dbReference>
<name>A0A919ED74_9ACTN</name>
<gene>
    <name evidence="1" type="ORF">GCM10010218_30210</name>
</gene>
<proteinExistence type="predicted"/>
<dbReference type="RefSeq" id="WP_190130063.1">
    <property type="nucleotide sequence ID" value="NZ_BNBD01000005.1"/>
</dbReference>